<evidence type="ECO:0000313" key="1">
    <source>
        <dbReference type="EMBL" id="KAJ7082460.1"/>
    </source>
</evidence>
<dbReference type="EMBL" id="JARJCN010000045">
    <property type="protein sequence ID" value="KAJ7082460.1"/>
    <property type="molecule type" value="Genomic_DNA"/>
</dbReference>
<reference evidence="1" key="1">
    <citation type="submission" date="2023-03" db="EMBL/GenBank/DDBJ databases">
        <title>Massive genome expansion in bonnet fungi (Mycena s.s.) driven by repeated elements and novel gene families across ecological guilds.</title>
        <authorList>
            <consortium name="Lawrence Berkeley National Laboratory"/>
            <person name="Harder C.B."/>
            <person name="Miyauchi S."/>
            <person name="Viragh M."/>
            <person name="Kuo A."/>
            <person name="Thoen E."/>
            <person name="Andreopoulos B."/>
            <person name="Lu D."/>
            <person name="Skrede I."/>
            <person name="Drula E."/>
            <person name="Henrissat B."/>
            <person name="Morin E."/>
            <person name="Kohler A."/>
            <person name="Barry K."/>
            <person name="LaButti K."/>
            <person name="Morin E."/>
            <person name="Salamov A."/>
            <person name="Lipzen A."/>
            <person name="Mereny Z."/>
            <person name="Hegedus B."/>
            <person name="Baldrian P."/>
            <person name="Stursova M."/>
            <person name="Weitz H."/>
            <person name="Taylor A."/>
            <person name="Grigoriev I.V."/>
            <person name="Nagy L.G."/>
            <person name="Martin F."/>
            <person name="Kauserud H."/>
        </authorList>
    </citation>
    <scope>NUCLEOTIDE SEQUENCE</scope>
    <source>
        <strain evidence="1">CBHHK173m</strain>
    </source>
</reference>
<comment type="caution">
    <text evidence="1">The sequence shown here is derived from an EMBL/GenBank/DDBJ whole genome shotgun (WGS) entry which is preliminary data.</text>
</comment>
<gene>
    <name evidence="1" type="ORF">B0H15DRAFT_803273</name>
</gene>
<protein>
    <recommendedName>
        <fullName evidence="3">F-box domain-containing protein</fullName>
    </recommendedName>
</protein>
<dbReference type="Proteomes" id="UP001222325">
    <property type="component" value="Unassembled WGS sequence"/>
</dbReference>
<accession>A0AAD6U191</accession>
<keyword evidence="2" id="KW-1185">Reference proteome</keyword>
<dbReference type="AlphaFoldDB" id="A0AAD6U191"/>
<dbReference type="SUPFAM" id="SSF52047">
    <property type="entry name" value="RNI-like"/>
    <property type="match status" value="1"/>
</dbReference>
<evidence type="ECO:0000313" key="2">
    <source>
        <dbReference type="Proteomes" id="UP001222325"/>
    </source>
</evidence>
<sequence>MASPHCALPPTAPDPFRRLPTEILHLILRAYVHGDAYERVVDDDPFWTPPSPWTLPIVCRTWRAVALSYPDLWTDVVVPLNYYGFTAERVEVQLARSASKPLTVLISDENWLCDPNAVIESLKAVVSQSHRWREARLALGDPAYRPLLAAVRGRLGILERLQLYNSPPHFAAESPLYLAPSLQHVAFPRHGFAHKSPFPLGNLISLRVCWDTYGPATIAALALCSSLHTLTLVGIPSAFLADQLVLPALRVLHLENPQFLDYFGAPPIHTLLVRLVNPGPSGIPLPTVTTLHITDFDIIWPAHFERLLQLCPNVTSLGVGFGFDRYIVDLYGMLEILSPPRGHALRLTSLSLDIEFRVAAGYPTTRFTGDLRAMLETLSPTSGHALRLASPSLDLALDHPPPSPTLEHCGLLAASLVACRAPDNPLHPASCARLRRFRLTSSRTIAMPTFLRDLELDTVWGIYSSDSRDEFSCALRLGRGMEPGVID</sequence>
<organism evidence="1 2">
    <name type="scientific">Mycena belliarum</name>
    <dbReference type="NCBI Taxonomy" id="1033014"/>
    <lineage>
        <taxon>Eukaryota</taxon>
        <taxon>Fungi</taxon>
        <taxon>Dikarya</taxon>
        <taxon>Basidiomycota</taxon>
        <taxon>Agaricomycotina</taxon>
        <taxon>Agaricomycetes</taxon>
        <taxon>Agaricomycetidae</taxon>
        <taxon>Agaricales</taxon>
        <taxon>Marasmiineae</taxon>
        <taxon>Mycenaceae</taxon>
        <taxon>Mycena</taxon>
    </lineage>
</organism>
<evidence type="ECO:0008006" key="3">
    <source>
        <dbReference type="Google" id="ProtNLM"/>
    </source>
</evidence>
<proteinExistence type="predicted"/>
<name>A0AAD6U191_9AGAR</name>